<dbReference type="EMBL" id="MH976515">
    <property type="protein sequence ID" value="AYR03269.1"/>
    <property type="molecule type" value="Genomic_DNA"/>
</dbReference>
<proteinExistence type="predicted"/>
<dbReference type="RefSeq" id="YP_010246373.1">
    <property type="nucleotide sequence ID" value="NC_060134.1"/>
</dbReference>
<organism evidence="1 2">
    <name type="scientific">Gordonia phage Octobien14</name>
    <dbReference type="NCBI Taxonomy" id="2483673"/>
    <lineage>
        <taxon>Viruses</taxon>
        <taxon>Duplodnaviria</taxon>
        <taxon>Heunggongvirae</taxon>
        <taxon>Uroviricota</taxon>
        <taxon>Caudoviricetes</taxon>
        <taxon>Deeyouvirinae</taxon>
        <taxon>Octobienvirus</taxon>
        <taxon>Octobienvirus octobien14</taxon>
    </lineage>
</organism>
<accession>A0A3G3MAJ3</accession>
<reference evidence="1 2" key="1">
    <citation type="submission" date="2018-09" db="EMBL/GenBank/DDBJ databases">
        <authorList>
            <person name="Amanuel B.M."/>
            <person name="Anspach C.J."/>
            <person name="Chiquito R.J."/>
            <person name="Gales J.M."/>
            <person name="Hall T."/>
            <person name="Hotaki K."/>
            <person name="Lozano B."/>
            <person name="Mugisha B."/>
            <person name="Fogarty M.P."/>
            <person name="Leadon S.A."/>
            <person name="Molloy S.D."/>
            <person name="Garlena R.A."/>
            <person name="Russell D.A."/>
            <person name="Pope W.H."/>
            <person name="Jacobs-Sera D."/>
            <person name="Hatfull G.F."/>
        </authorList>
    </citation>
    <scope>NUCLEOTIDE SEQUENCE [LARGE SCALE GENOMIC DNA]</scope>
</reference>
<evidence type="ECO:0000313" key="2">
    <source>
        <dbReference type="Proteomes" id="UP000280547"/>
    </source>
</evidence>
<name>A0A3G3MAJ3_9CAUD</name>
<keyword evidence="2" id="KW-1185">Reference proteome</keyword>
<dbReference type="GeneID" id="70080917"/>
<dbReference type="Proteomes" id="UP000280547">
    <property type="component" value="Segment"/>
</dbReference>
<evidence type="ECO:0000313" key="1">
    <source>
        <dbReference type="EMBL" id="AYR03269.1"/>
    </source>
</evidence>
<gene>
    <name evidence="1" type="primary">134</name>
    <name evidence="1" type="ORF">SEA_OCTOBIEN14_134</name>
</gene>
<protein>
    <submittedName>
        <fullName evidence="1">Uncharacterized protein</fullName>
    </submittedName>
</protein>
<sequence>MTETMMTTMPVNPAIAVSFTPWHANLTITDHGSAKRITAADGRYWDVNGDVITADRGNIVPTDCKLGAALLWAANNTSKAA</sequence>
<dbReference type="KEGG" id="vg:70080917"/>